<dbReference type="GO" id="GO:0004521">
    <property type="term" value="F:RNA endonuclease activity"/>
    <property type="evidence" value="ECO:0007669"/>
    <property type="project" value="InterPro"/>
</dbReference>
<dbReference type="GO" id="GO:0016787">
    <property type="term" value="F:hydrolase activity"/>
    <property type="evidence" value="ECO:0007669"/>
    <property type="project" value="UniProtKB-KW"/>
</dbReference>
<dbReference type="EMBL" id="JACBZR010000001">
    <property type="protein sequence ID" value="NYI76505.1"/>
    <property type="molecule type" value="Genomic_DNA"/>
</dbReference>
<evidence type="ECO:0000256" key="1">
    <source>
        <dbReference type="ARBA" id="ARBA00022722"/>
    </source>
</evidence>
<feature type="signal peptide" evidence="4">
    <location>
        <begin position="1"/>
        <end position="19"/>
    </location>
</feature>
<dbReference type="PROSITE" id="PS51257">
    <property type="entry name" value="PROKAR_LIPOPROTEIN"/>
    <property type="match status" value="1"/>
</dbReference>
<name>A0A7Z0IR75_9ACTN</name>
<feature type="region of interest" description="Disordered" evidence="3">
    <location>
        <begin position="26"/>
        <end position="47"/>
    </location>
</feature>
<protein>
    <submittedName>
        <fullName evidence="5">Ribonuclease T1</fullName>
        <ecNumber evidence="5">3.1.27.3</ecNumber>
    </submittedName>
</protein>
<keyword evidence="1" id="KW-0540">Nuclease</keyword>
<evidence type="ECO:0000256" key="3">
    <source>
        <dbReference type="SAM" id="MobiDB-lite"/>
    </source>
</evidence>
<dbReference type="Gene3D" id="3.10.450.30">
    <property type="entry name" value="Microbial ribonucleases"/>
    <property type="match status" value="1"/>
</dbReference>
<dbReference type="AlphaFoldDB" id="A0A7Z0IR75"/>
<dbReference type="InterPro" id="IPR016191">
    <property type="entry name" value="Ribonuclease/ribotoxin"/>
</dbReference>
<feature type="compositionally biased region" description="Low complexity" evidence="3">
    <location>
        <begin position="29"/>
        <end position="41"/>
    </location>
</feature>
<comment type="caution">
    <text evidence="5">The sequence shown here is derived from an EMBL/GenBank/DDBJ whole genome shotgun (WGS) entry which is preliminary data.</text>
</comment>
<proteinExistence type="predicted"/>
<dbReference type="Pfam" id="PF00545">
    <property type="entry name" value="Ribonuclease"/>
    <property type="match status" value="1"/>
</dbReference>
<dbReference type="EC" id="3.1.27.3" evidence="5"/>
<organism evidence="5 6">
    <name type="scientific">Nocardioides panzhihuensis</name>
    <dbReference type="NCBI Taxonomy" id="860243"/>
    <lineage>
        <taxon>Bacteria</taxon>
        <taxon>Bacillati</taxon>
        <taxon>Actinomycetota</taxon>
        <taxon>Actinomycetes</taxon>
        <taxon>Propionibacteriales</taxon>
        <taxon>Nocardioidaceae</taxon>
        <taxon>Nocardioides</taxon>
    </lineage>
</organism>
<reference evidence="5 6" key="1">
    <citation type="submission" date="2020-07" db="EMBL/GenBank/DDBJ databases">
        <title>Sequencing the genomes of 1000 actinobacteria strains.</title>
        <authorList>
            <person name="Klenk H.-P."/>
        </authorList>
    </citation>
    <scope>NUCLEOTIDE SEQUENCE [LARGE SCALE GENOMIC DNA]</scope>
    <source>
        <strain evidence="5 6">DSM 26487</strain>
    </source>
</reference>
<evidence type="ECO:0000313" key="5">
    <source>
        <dbReference type="EMBL" id="NYI76505.1"/>
    </source>
</evidence>
<keyword evidence="2 5" id="KW-0378">Hydrolase</keyword>
<evidence type="ECO:0000256" key="4">
    <source>
        <dbReference type="SAM" id="SignalP"/>
    </source>
</evidence>
<dbReference type="InterPro" id="IPR000026">
    <property type="entry name" value="N1-like"/>
</dbReference>
<gene>
    <name evidence="5" type="ORF">BJ988_001153</name>
</gene>
<evidence type="ECO:0000313" key="6">
    <source>
        <dbReference type="Proteomes" id="UP000564496"/>
    </source>
</evidence>
<dbReference type="RefSeq" id="WP_343051490.1">
    <property type="nucleotide sequence ID" value="NZ_JACBZR010000001.1"/>
</dbReference>
<accession>A0A7Z0IR75</accession>
<evidence type="ECO:0000256" key="2">
    <source>
        <dbReference type="ARBA" id="ARBA00022801"/>
    </source>
</evidence>
<dbReference type="GO" id="GO:0003723">
    <property type="term" value="F:RNA binding"/>
    <property type="evidence" value="ECO:0007669"/>
    <property type="project" value="InterPro"/>
</dbReference>
<feature type="chain" id="PRO_5038437921" evidence="4">
    <location>
        <begin position="20"/>
        <end position="140"/>
    </location>
</feature>
<dbReference type="Proteomes" id="UP000564496">
    <property type="component" value="Unassembled WGS sequence"/>
</dbReference>
<dbReference type="SUPFAM" id="SSF53933">
    <property type="entry name" value="Microbial ribonucleases"/>
    <property type="match status" value="1"/>
</dbReference>
<keyword evidence="6" id="KW-1185">Reference proteome</keyword>
<sequence>MRSKSVLVGLLLAVLMALVAGCGGGADDGSGSSSDGGAKSGTDPESGLAWIAESDLPPEGVETLELIDAGGPFPYPGKDGSTFGNREGILPQEASGYYAEYTVPTPGSDDRGARRIVTGEGGEFYYTEDHYESFSRIDRG</sequence>
<keyword evidence="4" id="KW-0732">Signal</keyword>